<feature type="compositionally biased region" description="Acidic residues" evidence="1">
    <location>
        <begin position="42"/>
        <end position="58"/>
    </location>
</feature>
<dbReference type="GO" id="GO:0005634">
    <property type="term" value="C:nucleus"/>
    <property type="evidence" value="ECO:0007669"/>
    <property type="project" value="TreeGrafter"/>
</dbReference>
<feature type="compositionally biased region" description="Basic and acidic residues" evidence="1">
    <location>
        <begin position="1"/>
        <end position="19"/>
    </location>
</feature>
<dbReference type="Proteomes" id="UP000594638">
    <property type="component" value="Unassembled WGS sequence"/>
</dbReference>
<protein>
    <submittedName>
        <fullName evidence="2">Uncharacterized protein</fullName>
    </submittedName>
</protein>
<dbReference type="AlphaFoldDB" id="A0A8S0SBK8"/>
<dbReference type="GO" id="GO:0016887">
    <property type="term" value="F:ATP hydrolysis activity"/>
    <property type="evidence" value="ECO:0007669"/>
    <property type="project" value="InterPro"/>
</dbReference>
<evidence type="ECO:0000313" key="2">
    <source>
        <dbReference type="EMBL" id="CAA2989681.1"/>
    </source>
</evidence>
<dbReference type="PANTHER" id="PTHR23336:SF58">
    <property type="entry name" value="PROTEIN MICRORCHIDIA 4"/>
    <property type="match status" value="1"/>
</dbReference>
<proteinExistence type="predicted"/>
<dbReference type="Gramene" id="OE9A045406T4">
    <property type="protein sequence ID" value="OE9A045406C4"/>
    <property type="gene ID" value="OE9A045406"/>
</dbReference>
<keyword evidence="3" id="KW-1185">Reference proteome</keyword>
<dbReference type="EMBL" id="CACTIH010004135">
    <property type="protein sequence ID" value="CAA2989681.1"/>
    <property type="molecule type" value="Genomic_DNA"/>
</dbReference>
<accession>A0A8S0SBK8</accession>
<organism evidence="2 3">
    <name type="scientific">Olea europaea subsp. europaea</name>
    <dbReference type="NCBI Taxonomy" id="158383"/>
    <lineage>
        <taxon>Eukaryota</taxon>
        <taxon>Viridiplantae</taxon>
        <taxon>Streptophyta</taxon>
        <taxon>Embryophyta</taxon>
        <taxon>Tracheophyta</taxon>
        <taxon>Spermatophyta</taxon>
        <taxon>Magnoliopsida</taxon>
        <taxon>eudicotyledons</taxon>
        <taxon>Gunneridae</taxon>
        <taxon>Pentapetalae</taxon>
        <taxon>asterids</taxon>
        <taxon>lamiids</taxon>
        <taxon>Lamiales</taxon>
        <taxon>Oleaceae</taxon>
        <taxon>Oleeae</taxon>
        <taxon>Olea</taxon>
    </lineage>
</organism>
<name>A0A8S0SBK8_OLEEU</name>
<dbReference type="PANTHER" id="PTHR23336">
    <property type="entry name" value="ZINC FINGER CW-TYPE COILED-COIL DOMAIN PROTEIN 3"/>
    <property type="match status" value="1"/>
</dbReference>
<evidence type="ECO:0000313" key="3">
    <source>
        <dbReference type="Proteomes" id="UP000594638"/>
    </source>
</evidence>
<dbReference type="OrthoDB" id="757982at2759"/>
<dbReference type="InterPro" id="IPR045261">
    <property type="entry name" value="MORC_ATPase"/>
</dbReference>
<comment type="caution">
    <text evidence="2">The sequence shown here is derived from an EMBL/GenBank/DDBJ whole genome shotgun (WGS) entry which is preliminary data.</text>
</comment>
<sequence>MARSENEIQVKQEIIEPSRKPNPNPNDSLPPDCFINLSSSDSDSDFDSDSDALSDNDIDGIVNKRPRESSGDVSGNNKKKKRAKDLSFVLPVGFLDPLPGKERASKDSEAALELPAPPERNAGVVSGCKQFWKAGDFNDAPSGDWQSATGGMDHVRVHPKFLHSNATSHKWVLGGIGDKHIRKLGMLCIAMTYFGLLGSSNSIDMYCFSYLCSHNFFLQLLRSF</sequence>
<evidence type="ECO:0000256" key="1">
    <source>
        <dbReference type="SAM" id="MobiDB-lite"/>
    </source>
</evidence>
<gene>
    <name evidence="2" type="ORF">OLEA9_A045406</name>
</gene>
<feature type="region of interest" description="Disordered" evidence="1">
    <location>
        <begin position="1"/>
        <end position="82"/>
    </location>
</feature>
<feature type="compositionally biased region" description="Basic and acidic residues" evidence="1">
    <location>
        <begin position="99"/>
        <end position="109"/>
    </location>
</feature>
<reference evidence="2 3" key="1">
    <citation type="submission" date="2019-12" db="EMBL/GenBank/DDBJ databases">
        <authorList>
            <person name="Alioto T."/>
            <person name="Alioto T."/>
            <person name="Gomez Garrido J."/>
        </authorList>
    </citation>
    <scope>NUCLEOTIDE SEQUENCE [LARGE SCALE GENOMIC DNA]</scope>
</reference>
<feature type="region of interest" description="Disordered" evidence="1">
    <location>
        <begin position="99"/>
        <end position="119"/>
    </location>
</feature>